<dbReference type="Pfam" id="PF01408">
    <property type="entry name" value="GFO_IDH_MocA"/>
    <property type="match status" value="1"/>
</dbReference>
<evidence type="ECO:0000313" key="3">
    <source>
        <dbReference type="EMBL" id="MBC2595333.1"/>
    </source>
</evidence>
<dbReference type="Pfam" id="PF22725">
    <property type="entry name" value="GFO_IDH_MocA_C3"/>
    <property type="match status" value="1"/>
</dbReference>
<gene>
    <name evidence="3" type="ORF">H5P28_13780</name>
</gene>
<proteinExistence type="predicted"/>
<evidence type="ECO:0000259" key="1">
    <source>
        <dbReference type="Pfam" id="PF01408"/>
    </source>
</evidence>
<dbReference type="InterPro" id="IPR055170">
    <property type="entry name" value="GFO_IDH_MocA-like_dom"/>
</dbReference>
<reference evidence="3 4" key="1">
    <citation type="submission" date="2020-07" db="EMBL/GenBank/DDBJ databases">
        <authorList>
            <person name="Feng X."/>
        </authorList>
    </citation>
    <scope>NUCLEOTIDE SEQUENCE [LARGE SCALE GENOMIC DNA]</scope>
    <source>
        <strain evidence="3 4">JCM31066</strain>
    </source>
</reference>
<dbReference type="RefSeq" id="WP_185676286.1">
    <property type="nucleotide sequence ID" value="NZ_JACHVB010000035.1"/>
</dbReference>
<sequence>MDELRIGIVGLGNMGGTYCGQFSAGEYKRCRLTAICDSDAQKLEAANAGDAKRFSDAREMFESGLIDAVIIATPHYAHTTLGIMALEKGLHTLVDKPISVHKADCERLIAAHTDSSVVFAAMFNQRTDPRYIKLKELIDSGELGKINRINWIITDWFRTQQYYSSGGWRATWAGEGGGVLLNQCPHQLDLWQWLFGMPAKVRAFCGVGRYHEIEVEDDVTAYLEYADGSNGVFITTTGEAPGTNRLEIAAEKGRVIIEGDDLQWLRNEVPTSEWSKTCQGGFQKPAQWEITIPAKGRGPQHVGIIRNFIEAVLDGKPLIAPAEEGIHSVELANGMIHSADIGQTVNFPLDGATYEAALKKKIETSTFVKKVDESAGKAADMSSTY</sequence>
<feature type="domain" description="GFO/IDH/MocA-like oxidoreductase" evidence="2">
    <location>
        <begin position="131"/>
        <end position="255"/>
    </location>
</feature>
<dbReference type="InterPro" id="IPR000683">
    <property type="entry name" value="Gfo/Idh/MocA-like_OxRdtase_N"/>
</dbReference>
<dbReference type="GO" id="GO:0000166">
    <property type="term" value="F:nucleotide binding"/>
    <property type="evidence" value="ECO:0007669"/>
    <property type="project" value="InterPro"/>
</dbReference>
<dbReference type="SUPFAM" id="SSF55347">
    <property type="entry name" value="Glyceraldehyde-3-phosphate dehydrogenase-like, C-terminal domain"/>
    <property type="match status" value="1"/>
</dbReference>
<dbReference type="SUPFAM" id="SSF51735">
    <property type="entry name" value="NAD(P)-binding Rossmann-fold domains"/>
    <property type="match status" value="1"/>
</dbReference>
<protein>
    <submittedName>
        <fullName evidence="3">Gfo/Idh/MocA family oxidoreductase</fullName>
    </submittedName>
</protein>
<dbReference type="InterPro" id="IPR036291">
    <property type="entry name" value="NAD(P)-bd_dom_sf"/>
</dbReference>
<dbReference type="Gene3D" id="3.30.360.10">
    <property type="entry name" value="Dihydrodipicolinate Reductase, domain 2"/>
    <property type="match status" value="1"/>
</dbReference>
<dbReference type="AlphaFoldDB" id="A0A842HFN3"/>
<organism evidence="3 4">
    <name type="scientific">Ruficoccus amylovorans</name>
    <dbReference type="NCBI Taxonomy" id="1804625"/>
    <lineage>
        <taxon>Bacteria</taxon>
        <taxon>Pseudomonadati</taxon>
        <taxon>Verrucomicrobiota</taxon>
        <taxon>Opitutia</taxon>
        <taxon>Puniceicoccales</taxon>
        <taxon>Cerasicoccaceae</taxon>
        <taxon>Ruficoccus</taxon>
    </lineage>
</organism>
<name>A0A842HFN3_9BACT</name>
<dbReference type="Gene3D" id="3.40.50.720">
    <property type="entry name" value="NAD(P)-binding Rossmann-like Domain"/>
    <property type="match status" value="1"/>
</dbReference>
<dbReference type="InterPro" id="IPR052515">
    <property type="entry name" value="Gfo/Idh/MocA_Oxidoreductase"/>
</dbReference>
<dbReference type="PANTHER" id="PTHR43249">
    <property type="entry name" value="UDP-N-ACETYL-2-AMINO-2-DEOXY-D-GLUCURONATE OXIDASE"/>
    <property type="match status" value="1"/>
</dbReference>
<comment type="caution">
    <text evidence="3">The sequence shown here is derived from an EMBL/GenBank/DDBJ whole genome shotgun (WGS) entry which is preliminary data.</text>
</comment>
<evidence type="ECO:0000313" key="4">
    <source>
        <dbReference type="Proteomes" id="UP000546464"/>
    </source>
</evidence>
<dbReference type="Proteomes" id="UP000546464">
    <property type="component" value="Unassembled WGS sequence"/>
</dbReference>
<feature type="domain" description="Gfo/Idh/MocA-like oxidoreductase N-terminal" evidence="1">
    <location>
        <begin position="4"/>
        <end position="120"/>
    </location>
</feature>
<evidence type="ECO:0000259" key="2">
    <source>
        <dbReference type="Pfam" id="PF22725"/>
    </source>
</evidence>
<keyword evidence="4" id="KW-1185">Reference proteome</keyword>
<dbReference type="PANTHER" id="PTHR43249:SF1">
    <property type="entry name" value="D-GLUCOSIDE 3-DEHYDROGENASE"/>
    <property type="match status" value="1"/>
</dbReference>
<dbReference type="EMBL" id="JACHVB010000035">
    <property type="protein sequence ID" value="MBC2595333.1"/>
    <property type="molecule type" value="Genomic_DNA"/>
</dbReference>
<accession>A0A842HFN3</accession>